<dbReference type="EMBL" id="UZAD01000003">
    <property type="protein sequence ID" value="VDN81257.1"/>
    <property type="molecule type" value="Genomic_DNA"/>
</dbReference>
<protein>
    <submittedName>
        <fullName evidence="1 3">Uncharacterized protein</fullName>
    </submittedName>
</protein>
<reference evidence="3" key="1">
    <citation type="submission" date="2017-02" db="UniProtKB">
        <authorList>
            <consortium name="WormBaseParasite"/>
        </authorList>
    </citation>
    <scope>IDENTIFICATION</scope>
</reference>
<dbReference type="AlphaFoldDB" id="A0A0N4SWQ2"/>
<name>A0A0N4SWQ2_BRUPA</name>
<keyword evidence="2" id="KW-1185">Reference proteome</keyword>
<evidence type="ECO:0000313" key="2">
    <source>
        <dbReference type="Proteomes" id="UP000278627"/>
    </source>
</evidence>
<dbReference type="Proteomes" id="UP000278627">
    <property type="component" value="Unassembled WGS sequence"/>
</dbReference>
<accession>A0A0N4SWQ2</accession>
<proteinExistence type="predicted"/>
<dbReference type="WBParaSite" id="BPAG_0000007001-mRNA-1">
    <property type="protein sequence ID" value="BPAG_0000007001-mRNA-1"/>
    <property type="gene ID" value="BPAG_0000007001"/>
</dbReference>
<evidence type="ECO:0000313" key="3">
    <source>
        <dbReference type="WBParaSite" id="BPAG_0000007001-mRNA-1"/>
    </source>
</evidence>
<evidence type="ECO:0000313" key="1">
    <source>
        <dbReference type="EMBL" id="VDN81257.1"/>
    </source>
</evidence>
<sequence length="102" mass="12243">MLYCECCILKDCIALMMPVKTFLMLNRILSDSWFEMLIDRIRQTLSAKLDRSVYRNEYFEFVEHFNRFNALVFQQITTILVYKHYTLLFRAGRYAPTGPDKL</sequence>
<reference evidence="1 2" key="2">
    <citation type="submission" date="2018-11" db="EMBL/GenBank/DDBJ databases">
        <authorList>
            <consortium name="Pathogen Informatics"/>
        </authorList>
    </citation>
    <scope>NUCLEOTIDE SEQUENCE [LARGE SCALE GENOMIC DNA]</scope>
</reference>
<organism evidence="3">
    <name type="scientific">Brugia pahangi</name>
    <name type="common">Filarial nematode worm</name>
    <dbReference type="NCBI Taxonomy" id="6280"/>
    <lineage>
        <taxon>Eukaryota</taxon>
        <taxon>Metazoa</taxon>
        <taxon>Ecdysozoa</taxon>
        <taxon>Nematoda</taxon>
        <taxon>Chromadorea</taxon>
        <taxon>Rhabditida</taxon>
        <taxon>Spirurina</taxon>
        <taxon>Spiruromorpha</taxon>
        <taxon>Filarioidea</taxon>
        <taxon>Onchocercidae</taxon>
        <taxon>Brugia</taxon>
    </lineage>
</organism>
<gene>
    <name evidence="1" type="ORF">BPAG_LOCUS71</name>
</gene>